<name>A0A1Y0IQ76_9BACL</name>
<evidence type="ECO:0000256" key="1">
    <source>
        <dbReference type="ARBA" id="ARBA00023125"/>
    </source>
</evidence>
<dbReference type="Pfam" id="PF01381">
    <property type="entry name" value="HTH_3"/>
    <property type="match status" value="1"/>
</dbReference>
<dbReference type="RefSeq" id="WP_087457561.1">
    <property type="nucleotide sequence ID" value="NZ_CP021434.1"/>
</dbReference>
<feature type="domain" description="HTH cro/C1-type" evidence="2">
    <location>
        <begin position="8"/>
        <end position="63"/>
    </location>
</feature>
<organism evidence="3 4">
    <name type="scientific">Tumebacillus avium</name>
    <dbReference type="NCBI Taxonomy" id="1903704"/>
    <lineage>
        <taxon>Bacteria</taxon>
        <taxon>Bacillati</taxon>
        <taxon>Bacillota</taxon>
        <taxon>Bacilli</taxon>
        <taxon>Bacillales</taxon>
        <taxon>Alicyclobacillaceae</taxon>
        <taxon>Tumebacillus</taxon>
    </lineage>
</organism>
<dbReference type="PROSITE" id="PS50943">
    <property type="entry name" value="HTH_CROC1"/>
    <property type="match status" value="1"/>
</dbReference>
<reference evidence="4" key="1">
    <citation type="submission" date="2017-05" db="EMBL/GenBank/DDBJ databases">
        <authorList>
            <person name="Sung H."/>
        </authorList>
    </citation>
    <scope>NUCLEOTIDE SEQUENCE [LARGE SCALE GENOMIC DNA]</scope>
    <source>
        <strain evidence="4">AR23208</strain>
    </source>
</reference>
<protein>
    <recommendedName>
        <fullName evidence="2">HTH cro/C1-type domain-containing protein</fullName>
    </recommendedName>
</protein>
<dbReference type="PANTHER" id="PTHR46797">
    <property type="entry name" value="HTH-TYPE TRANSCRIPTIONAL REGULATOR"/>
    <property type="match status" value="1"/>
</dbReference>
<dbReference type="CDD" id="cd00093">
    <property type="entry name" value="HTH_XRE"/>
    <property type="match status" value="1"/>
</dbReference>
<dbReference type="Gene3D" id="1.10.260.40">
    <property type="entry name" value="lambda repressor-like DNA-binding domains"/>
    <property type="match status" value="1"/>
</dbReference>
<accession>A0A1Y0IQ76</accession>
<dbReference type="PANTHER" id="PTHR46797:SF1">
    <property type="entry name" value="METHYLPHOSPHONATE SYNTHASE"/>
    <property type="match status" value="1"/>
</dbReference>
<dbReference type="GO" id="GO:0003677">
    <property type="term" value="F:DNA binding"/>
    <property type="evidence" value="ECO:0007669"/>
    <property type="project" value="UniProtKB-KW"/>
</dbReference>
<evidence type="ECO:0000259" key="2">
    <source>
        <dbReference type="PROSITE" id="PS50943"/>
    </source>
</evidence>
<gene>
    <name evidence="3" type="ORF">CBW65_15185</name>
</gene>
<dbReference type="SUPFAM" id="SSF47413">
    <property type="entry name" value="lambda repressor-like DNA-binding domains"/>
    <property type="match status" value="1"/>
</dbReference>
<dbReference type="SMART" id="SM00530">
    <property type="entry name" value="HTH_XRE"/>
    <property type="match status" value="1"/>
</dbReference>
<dbReference type="InterPro" id="IPR001387">
    <property type="entry name" value="Cro/C1-type_HTH"/>
</dbReference>
<dbReference type="OrthoDB" id="9812960at2"/>
<dbReference type="EMBL" id="CP021434">
    <property type="protein sequence ID" value="ARU62199.1"/>
    <property type="molecule type" value="Genomic_DNA"/>
</dbReference>
<dbReference type="Proteomes" id="UP000195437">
    <property type="component" value="Chromosome"/>
</dbReference>
<evidence type="ECO:0000313" key="3">
    <source>
        <dbReference type="EMBL" id="ARU62199.1"/>
    </source>
</evidence>
<keyword evidence="4" id="KW-1185">Reference proteome</keyword>
<proteinExistence type="predicted"/>
<dbReference type="KEGG" id="tum:CBW65_15185"/>
<dbReference type="InterPro" id="IPR010982">
    <property type="entry name" value="Lambda_DNA-bd_dom_sf"/>
</dbReference>
<dbReference type="GO" id="GO:0003700">
    <property type="term" value="F:DNA-binding transcription factor activity"/>
    <property type="evidence" value="ECO:0007669"/>
    <property type="project" value="TreeGrafter"/>
</dbReference>
<dbReference type="InterPro" id="IPR050807">
    <property type="entry name" value="TransReg_Diox_bact_type"/>
</dbReference>
<dbReference type="GO" id="GO:0005829">
    <property type="term" value="C:cytosol"/>
    <property type="evidence" value="ECO:0007669"/>
    <property type="project" value="TreeGrafter"/>
</dbReference>
<sequence>MSELGERIRRARQSRNITGAQLAGCIGVSANYISELERGVKKNPSMQVIAGLAEVLGCPVDYFFGVEEKRLSDYIPEDLSGYVRESIVARYGAQERDLHELGDAEMMEALVGYLREMKNRSEG</sequence>
<keyword evidence="1" id="KW-0238">DNA-binding</keyword>
<dbReference type="AlphaFoldDB" id="A0A1Y0IQ76"/>
<evidence type="ECO:0000313" key="4">
    <source>
        <dbReference type="Proteomes" id="UP000195437"/>
    </source>
</evidence>